<feature type="region of interest" description="Disordered" evidence="1">
    <location>
        <begin position="18"/>
        <end position="68"/>
    </location>
</feature>
<name>A0ABP3KED0_9ACTN</name>
<keyword evidence="3" id="KW-1185">Reference proteome</keyword>
<accession>A0ABP3KED0</accession>
<comment type="caution">
    <text evidence="2">The sequence shown here is derived from an EMBL/GenBank/DDBJ whole genome shotgun (WGS) entry which is preliminary data.</text>
</comment>
<reference evidence="3" key="1">
    <citation type="journal article" date="2019" name="Int. J. Syst. Evol. Microbiol.">
        <title>The Global Catalogue of Microorganisms (GCM) 10K type strain sequencing project: providing services to taxonomists for standard genome sequencing and annotation.</title>
        <authorList>
            <consortium name="The Broad Institute Genomics Platform"/>
            <consortium name="The Broad Institute Genome Sequencing Center for Infectious Disease"/>
            <person name="Wu L."/>
            <person name="Ma J."/>
        </authorList>
    </citation>
    <scope>NUCLEOTIDE SEQUENCE [LARGE SCALE GENOMIC DNA]</scope>
    <source>
        <strain evidence="3">JCM 4805</strain>
    </source>
</reference>
<organism evidence="2 3">
    <name type="scientific">Streptomyces olivaceiscleroticus</name>
    <dbReference type="NCBI Taxonomy" id="68245"/>
    <lineage>
        <taxon>Bacteria</taxon>
        <taxon>Bacillati</taxon>
        <taxon>Actinomycetota</taxon>
        <taxon>Actinomycetes</taxon>
        <taxon>Kitasatosporales</taxon>
        <taxon>Streptomycetaceae</taxon>
        <taxon>Streptomyces</taxon>
    </lineage>
</organism>
<evidence type="ECO:0000313" key="2">
    <source>
        <dbReference type="EMBL" id="GAA0477615.1"/>
    </source>
</evidence>
<evidence type="ECO:0000256" key="1">
    <source>
        <dbReference type="SAM" id="MobiDB-lite"/>
    </source>
</evidence>
<feature type="compositionally biased region" description="Low complexity" evidence="1">
    <location>
        <begin position="43"/>
        <end position="53"/>
    </location>
</feature>
<protein>
    <recommendedName>
        <fullName evidence="4">Serine/threonine protein kinase</fullName>
    </recommendedName>
</protein>
<evidence type="ECO:0008006" key="4">
    <source>
        <dbReference type="Google" id="ProtNLM"/>
    </source>
</evidence>
<proteinExistence type="predicted"/>
<evidence type="ECO:0000313" key="3">
    <source>
        <dbReference type="Proteomes" id="UP001500909"/>
    </source>
</evidence>
<sequence>MGWGALVIGAGGLTLWLNGGTDAPSQRPEPEFGWFPMSPEPSPMSSEPAPASPDFSLEELPTGGGSAG</sequence>
<dbReference type="EMBL" id="BAAABY010000033">
    <property type="protein sequence ID" value="GAA0477615.1"/>
    <property type="molecule type" value="Genomic_DNA"/>
</dbReference>
<dbReference type="Proteomes" id="UP001500909">
    <property type="component" value="Unassembled WGS sequence"/>
</dbReference>
<gene>
    <name evidence="2" type="ORF">GCM10010361_47660</name>
</gene>